<proteinExistence type="predicted"/>
<evidence type="ECO:0000313" key="1">
    <source>
        <dbReference type="EMBL" id="MEE4587714.1"/>
    </source>
</evidence>
<gene>
    <name evidence="1" type="ORF">V2K49_32195</name>
</gene>
<protein>
    <recommendedName>
        <fullName evidence="3">Glycosyl transferase family 28 C-terminal domain-containing protein</fullName>
    </recommendedName>
</protein>
<organism evidence="1 2">
    <name type="scientific">Streptomyces antimycoticus</name>
    <dbReference type="NCBI Taxonomy" id="68175"/>
    <lineage>
        <taxon>Bacteria</taxon>
        <taxon>Bacillati</taxon>
        <taxon>Actinomycetota</taxon>
        <taxon>Actinomycetes</taxon>
        <taxon>Kitasatosporales</taxon>
        <taxon>Streptomycetaceae</taxon>
        <taxon>Streptomyces</taxon>
        <taxon>Streptomyces violaceusniger group</taxon>
    </lineage>
</organism>
<comment type="caution">
    <text evidence="1">The sequence shown here is derived from an EMBL/GenBank/DDBJ whole genome shotgun (WGS) entry which is preliminary data.</text>
</comment>
<dbReference type="AlphaFoldDB" id="A0ABD5JKT0"/>
<sequence>MAALRAELRWLLTDDSYRRAAKDVAGRLRREYRPEAAARIIAELVA</sequence>
<reference evidence="1 2" key="1">
    <citation type="submission" date="2023-11" db="EMBL/GenBank/DDBJ databases">
        <title>30 novel species of actinomycetes from the DSMZ collection.</title>
        <authorList>
            <person name="Nouioui I."/>
        </authorList>
    </citation>
    <scope>NUCLEOTIDE SEQUENCE [LARGE SCALE GENOMIC DNA]</scope>
    <source>
        <strain evidence="1 2">DSM 41602</strain>
    </source>
</reference>
<evidence type="ECO:0008006" key="3">
    <source>
        <dbReference type="Google" id="ProtNLM"/>
    </source>
</evidence>
<accession>A0ABD5JKT0</accession>
<name>A0ABD5JKT0_9ACTN</name>
<evidence type="ECO:0000313" key="2">
    <source>
        <dbReference type="Proteomes" id="UP001354649"/>
    </source>
</evidence>
<dbReference type="Proteomes" id="UP001354649">
    <property type="component" value="Unassembled WGS sequence"/>
</dbReference>
<dbReference type="EMBL" id="JAZBJQ010000026">
    <property type="protein sequence ID" value="MEE4587714.1"/>
    <property type="molecule type" value="Genomic_DNA"/>
</dbReference>